<comment type="subcellular location">
    <subcellularLocation>
        <location evidence="1">Cell membrane</location>
        <topology evidence="1">Multi-pass membrane protein</topology>
    </subcellularLocation>
</comment>
<evidence type="ECO:0000256" key="5">
    <source>
        <dbReference type="ARBA" id="ARBA00022960"/>
    </source>
</evidence>
<dbReference type="NCBIfam" id="TIGR03426">
    <property type="entry name" value="shape_MreD"/>
    <property type="match status" value="1"/>
</dbReference>
<dbReference type="OrthoDB" id="1653857at2"/>
<evidence type="ECO:0000256" key="4">
    <source>
        <dbReference type="ARBA" id="ARBA00022692"/>
    </source>
</evidence>
<dbReference type="Pfam" id="PF04093">
    <property type="entry name" value="MreD"/>
    <property type="match status" value="1"/>
</dbReference>
<keyword evidence="4 8" id="KW-0812">Transmembrane</keyword>
<feature type="transmembrane region" description="Helical" evidence="8">
    <location>
        <begin position="71"/>
        <end position="93"/>
    </location>
</feature>
<keyword evidence="10" id="KW-1185">Reference proteome</keyword>
<evidence type="ECO:0000256" key="1">
    <source>
        <dbReference type="ARBA" id="ARBA00004651"/>
    </source>
</evidence>
<keyword evidence="7 8" id="KW-0472">Membrane</keyword>
<feature type="transmembrane region" description="Helical" evidence="8">
    <location>
        <begin position="35"/>
        <end position="51"/>
    </location>
</feature>
<evidence type="ECO:0000256" key="8">
    <source>
        <dbReference type="SAM" id="Phobius"/>
    </source>
</evidence>
<evidence type="ECO:0000256" key="3">
    <source>
        <dbReference type="ARBA" id="ARBA00022475"/>
    </source>
</evidence>
<accession>A0A0C2VNW1</accession>
<proteinExistence type="inferred from homology"/>
<comment type="similarity">
    <text evidence="2">Belongs to the MreD family.</text>
</comment>
<sequence length="172" mass="19820">MTRLILPILGIIIFYSESIFATFSPIEAYGETRFLVPRFLFIFILLLSVYYKPRTAYIYGFTFGLMYDVFFTGIIGIYMFLFPLLIYVALFILKLINQNLLLVGLLGLFLIALMECAVYQFNALIGVAGIDFTTFLTQRLYSTLLFNSLFLLLLAYPLKSWIGNLQHAHLED</sequence>
<keyword evidence="5" id="KW-0133">Cell shape</keyword>
<dbReference type="RefSeq" id="WP_041059687.1">
    <property type="nucleotide sequence ID" value="NZ_JXRR01000017.1"/>
</dbReference>
<evidence type="ECO:0000256" key="2">
    <source>
        <dbReference type="ARBA" id="ARBA00007776"/>
    </source>
</evidence>
<dbReference type="GO" id="GO:0005886">
    <property type="term" value="C:plasma membrane"/>
    <property type="evidence" value="ECO:0007669"/>
    <property type="project" value="UniProtKB-SubCell"/>
</dbReference>
<dbReference type="InterPro" id="IPR007227">
    <property type="entry name" value="Cell_shape_determining_MreD"/>
</dbReference>
<dbReference type="AlphaFoldDB" id="A0A0C2VNW1"/>
<evidence type="ECO:0000256" key="7">
    <source>
        <dbReference type="ARBA" id="ARBA00023136"/>
    </source>
</evidence>
<dbReference type="Proteomes" id="UP000031972">
    <property type="component" value="Unassembled WGS sequence"/>
</dbReference>
<feature type="transmembrane region" description="Helical" evidence="8">
    <location>
        <begin position="6"/>
        <end position="23"/>
    </location>
</feature>
<evidence type="ECO:0000256" key="6">
    <source>
        <dbReference type="ARBA" id="ARBA00022989"/>
    </source>
</evidence>
<feature type="transmembrane region" description="Helical" evidence="8">
    <location>
        <begin position="140"/>
        <end position="158"/>
    </location>
</feature>
<dbReference type="PATRIC" id="fig|220754.4.peg.2825"/>
<evidence type="ECO:0000313" key="10">
    <source>
        <dbReference type="Proteomes" id="UP000031972"/>
    </source>
</evidence>
<dbReference type="GO" id="GO:0008360">
    <property type="term" value="P:regulation of cell shape"/>
    <property type="evidence" value="ECO:0007669"/>
    <property type="project" value="UniProtKB-KW"/>
</dbReference>
<dbReference type="EMBL" id="JXRR01000017">
    <property type="protein sequence ID" value="KIL46136.1"/>
    <property type="molecule type" value="Genomic_DNA"/>
</dbReference>
<keyword evidence="6 8" id="KW-1133">Transmembrane helix</keyword>
<keyword evidence="3" id="KW-1003">Cell membrane</keyword>
<evidence type="ECO:0000313" key="9">
    <source>
        <dbReference type="EMBL" id="KIL46136.1"/>
    </source>
</evidence>
<protein>
    <submittedName>
        <fullName evidence="9">Uncharacterized protein</fullName>
    </submittedName>
</protein>
<comment type="caution">
    <text evidence="9">The sequence shown here is derived from an EMBL/GenBank/DDBJ whole genome shotgun (WGS) entry which is preliminary data.</text>
</comment>
<name>A0A0C2VNW1_9BACL</name>
<gene>
    <name evidence="9" type="ORF">KR50_28110</name>
</gene>
<organism evidence="9 10">
    <name type="scientific">Jeotgalibacillus campisalis</name>
    <dbReference type="NCBI Taxonomy" id="220754"/>
    <lineage>
        <taxon>Bacteria</taxon>
        <taxon>Bacillati</taxon>
        <taxon>Bacillota</taxon>
        <taxon>Bacilli</taxon>
        <taxon>Bacillales</taxon>
        <taxon>Caryophanaceae</taxon>
        <taxon>Jeotgalibacillus</taxon>
    </lineage>
</organism>
<feature type="transmembrane region" description="Helical" evidence="8">
    <location>
        <begin position="100"/>
        <end position="120"/>
    </location>
</feature>
<reference evidence="9 10" key="1">
    <citation type="submission" date="2015-01" db="EMBL/GenBank/DDBJ databases">
        <title>Jeotgalibacillus campisalis genome sequencing.</title>
        <authorList>
            <person name="Goh K.M."/>
            <person name="Chan K.-G."/>
            <person name="Yaakop A.S."/>
            <person name="Ee R."/>
            <person name="Gan H.M."/>
            <person name="Chan C.S."/>
        </authorList>
    </citation>
    <scope>NUCLEOTIDE SEQUENCE [LARGE SCALE GENOMIC DNA]</scope>
    <source>
        <strain evidence="9 10">SF-57</strain>
    </source>
</reference>